<evidence type="ECO:0000313" key="3">
    <source>
        <dbReference type="Proteomes" id="UP001161247"/>
    </source>
</evidence>
<keyword evidence="3" id="KW-1185">Reference proteome</keyword>
<proteinExistence type="predicted"/>
<accession>A0AAV1EC75</accession>
<organism evidence="2 3">
    <name type="scientific">Oldenlandia corymbosa var. corymbosa</name>
    <dbReference type="NCBI Taxonomy" id="529605"/>
    <lineage>
        <taxon>Eukaryota</taxon>
        <taxon>Viridiplantae</taxon>
        <taxon>Streptophyta</taxon>
        <taxon>Embryophyta</taxon>
        <taxon>Tracheophyta</taxon>
        <taxon>Spermatophyta</taxon>
        <taxon>Magnoliopsida</taxon>
        <taxon>eudicotyledons</taxon>
        <taxon>Gunneridae</taxon>
        <taxon>Pentapetalae</taxon>
        <taxon>asterids</taxon>
        <taxon>lamiids</taxon>
        <taxon>Gentianales</taxon>
        <taxon>Rubiaceae</taxon>
        <taxon>Rubioideae</taxon>
        <taxon>Spermacoceae</taxon>
        <taxon>Hedyotis-Oldenlandia complex</taxon>
        <taxon>Oldenlandia</taxon>
    </lineage>
</organism>
<evidence type="ECO:0000256" key="1">
    <source>
        <dbReference type="SAM" id="MobiDB-lite"/>
    </source>
</evidence>
<protein>
    <submittedName>
        <fullName evidence="2">OLC1v1018599C1</fullName>
    </submittedName>
</protein>
<evidence type="ECO:0000313" key="2">
    <source>
        <dbReference type="EMBL" id="CAI9117250.1"/>
    </source>
</evidence>
<name>A0AAV1EC75_OLDCO</name>
<dbReference type="EMBL" id="OX459126">
    <property type="protein sequence ID" value="CAI9117250.1"/>
    <property type="molecule type" value="Genomic_DNA"/>
</dbReference>
<gene>
    <name evidence="2" type="ORF">OLC1_LOCUS23342</name>
</gene>
<dbReference type="Proteomes" id="UP001161247">
    <property type="component" value="Chromosome 9"/>
</dbReference>
<reference evidence="2" key="1">
    <citation type="submission" date="2023-03" db="EMBL/GenBank/DDBJ databases">
        <authorList>
            <person name="Julca I."/>
        </authorList>
    </citation>
    <scope>NUCLEOTIDE SEQUENCE</scope>
</reference>
<feature type="region of interest" description="Disordered" evidence="1">
    <location>
        <begin position="1"/>
        <end position="26"/>
    </location>
</feature>
<dbReference type="AlphaFoldDB" id="A0AAV1EC75"/>
<sequence>MQTQEVAGPSRSMMSEVNTATRAASSEVPPVSMVNNPLYHAIFQTSATDTPVKNATNNTVARNAQETNQFQLQNATFPQQVLPMQYQQGSAVVLSQLSGQEGVPRLTYIPQGTANVGVQGTVGVTINQGPVGTGNNQGAVGENARHAGQHAQATNDRRSILYQN</sequence>
<feature type="compositionally biased region" description="Polar residues" evidence="1">
    <location>
        <begin position="12"/>
        <end position="24"/>
    </location>
</feature>